<keyword evidence="1" id="KW-0460">Magnesium</keyword>
<evidence type="ECO:0000256" key="1">
    <source>
        <dbReference type="PIRSR" id="PIRSR605493-1"/>
    </source>
</evidence>
<dbReference type="SUPFAM" id="SSF89562">
    <property type="entry name" value="RraA-like"/>
    <property type="match status" value="1"/>
</dbReference>
<dbReference type="Pfam" id="PF03737">
    <property type="entry name" value="RraA-like"/>
    <property type="match status" value="1"/>
</dbReference>
<gene>
    <name evidence="2" type="ORF">D5400_14845</name>
</gene>
<reference evidence="2 3" key="1">
    <citation type="submission" date="2018-09" db="EMBL/GenBank/DDBJ databases">
        <title>Marinorhizobium profundi gen. nov., sp. nov., isolated from a deep-sea sediment sample from the New Britain Trench and proposal of Marinorhizobiaceae fam. nov. in the order Rhizobiales of the class Alphaproteobacteria.</title>
        <authorList>
            <person name="Cao J."/>
        </authorList>
    </citation>
    <scope>NUCLEOTIDE SEQUENCE [LARGE SCALE GENOMIC DNA]</scope>
    <source>
        <strain evidence="2 3">WS11</strain>
    </source>
</reference>
<dbReference type="InterPro" id="IPR036704">
    <property type="entry name" value="RraA/RraA-like_sf"/>
</dbReference>
<dbReference type="OrthoDB" id="9812532at2"/>
<accession>A0A3Q8XUH1</accession>
<dbReference type="PANTHER" id="PTHR33254">
    <property type="entry name" value="4-HYDROXY-4-METHYL-2-OXOGLUTARATE ALDOLASE 3-RELATED"/>
    <property type="match status" value="1"/>
</dbReference>
<feature type="binding site" evidence="1">
    <location>
        <begin position="84"/>
        <end position="87"/>
    </location>
    <ligand>
        <name>substrate</name>
    </ligand>
</feature>
<dbReference type="AlphaFoldDB" id="A0A3Q8XUH1"/>
<protein>
    <submittedName>
        <fullName evidence="2">4-carboxy-4-hydroxy-2-oxoadipate aldolase/oxaloacetate decarboxylase</fullName>
    </submittedName>
</protein>
<evidence type="ECO:0000313" key="2">
    <source>
        <dbReference type="EMBL" id="AZN73841.1"/>
    </source>
</evidence>
<feature type="binding site" evidence="1">
    <location>
        <position position="106"/>
    </location>
    <ligand>
        <name>substrate</name>
    </ligand>
</feature>
<name>A0A3Q8XUH1_9HYPH</name>
<dbReference type="InterPro" id="IPR005493">
    <property type="entry name" value="RraA/RraA-like"/>
</dbReference>
<keyword evidence="1" id="KW-0479">Metal-binding</keyword>
<dbReference type="CDD" id="cd16841">
    <property type="entry name" value="RraA_family"/>
    <property type="match status" value="1"/>
</dbReference>
<dbReference type="Gene3D" id="3.50.30.40">
    <property type="entry name" value="Ribonuclease E inhibitor RraA/RraA-like"/>
    <property type="match status" value="1"/>
</dbReference>
<evidence type="ECO:0000313" key="3">
    <source>
        <dbReference type="Proteomes" id="UP000268192"/>
    </source>
</evidence>
<dbReference type="EMBL" id="CP032509">
    <property type="protein sequence ID" value="AZN73841.1"/>
    <property type="molecule type" value="Genomic_DNA"/>
</dbReference>
<dbReference type="Proteomes" id="UP000268192">
    <property type="component" value="Chromosome"/>
</dbReference>
<feature type="binding site" evidence="1">
    <location>
        <position position="107"/>
    </location>
    <ligand>
        <name>Mg(2+)</name>
        <dbReference type="ChEBI" id="CHEBI:18420"/>
    </ligand>
</feature>
<dbReference type="GO" id="GO:0046872">
    <property type="term" value="F:metal ion binding"/>
    <property type="evidence" value="ECO:0007669"/>
    <property type="project" value="UniProtKB-KW"/>
</dbReference>
<comment type="cofactor">
    <cofactor evidence="1">
        <name>Mg(2+)</name>
        <dbReference type="ChEBI" id="CHEBI:18420"/>
    </cofactor>
</comment>
<sequence length="204" mass="21408">MDPGQLAALASFSSATLHEAMGRIGALPAAIKPIDRDIRLCGPAFPVFCPAGDNLMIHKAIEAAAPGEILVVDHEASMSDGPFGDVLAEACQARGIAGLVIDGCVRDATTLRAMGFPVFARGLCIEGTDKLRTSPLGAPITLGKTTVHRGDLVIGDEDGVVIVPHARIEEAIEAAHEREQKEDALRAALRAGQTTMDLLGLRDR</sequence>
<dbReference type="NCBIfam" id="NF006731">
    <property type="entry name" value="PRK09262.1"/>
    <property type="match status" value="1"/>
</dbReference>
<dbReference type="KEGG" id="abaw:D5400_14845"/>
<proteinExistence type="predicted"/>
<keyword evidence="3" id="KW-1185">Reference proteome</keyword>
<dbReference type="PANTHER" id="PTHR33254:SF16">
    <property type="entry name" value="BLR3842 PROTEIN"/>
    <property type="match status" value="1"/>
</dbReference>
<organism evidence="2 3">
    <name type="scientific">Georhizobium profundi</name>
    <dbReference type="NCBI Taxonomy" id="2341112"/>
    <lineage>
        <taxon>Bacteria</taxon>
        <taxon>Pseudomonadati</taxon>
        <taxon>Pseudomonadota</taxon>
        <taxon>Alphaproteobacteria</taxon>
        <taxon>Hyphomicrobiales</taxon>
        <taxon>Rhizobiaceae</taxon>
        <taxon>Georhizobium</taxon>
    </lineage>
</organism>